<protein>
    <recommendedName>
        <fullName evidence="10">RecBCD enzyme subunit RecC</fullName>
    </recommendedName>
    <alternativeName>
        <fullName evidence="10">Exonuclease V subunit RecC</fullName>
        <shortName evidence="10">ExoV subunit RecC</shortName>
    </alternativeName>
    <alternativeName>
        <fullName evidence="10">Helicase/nuclease RecBCD subunit RecC</fullName>
    </alternativeName>
</protein>
<feature type="domain" description="RecC C-terminal" evidence="12">
    <location>
        <begin position="921"/>
        <end position="1165"/>
    </location>
</feature>
<dbReference type="Pfam" id="PF04257">
    <property type="entry name" value="Exonuc_V_gamma"/>
    <property type="match status" value="1"/>
</dbReference>
<dbReference type="GO" id="GO:0008854">
    <property type="term" value="F:exodeoxyribonuclease V activity"/>
    <property type="evidence" value="ECO:0007669"/>
    <property type="project" value="InterPro"/>
</dbReference>
<comment type="subunit">
    <text evidence="10">Heterotrimer of RecB, RecC and RecD. All subunits contribute to DNA-binding.</text>
</comment>
<dbReference type="Gene3D" id="1.10.10.990">
    <property type="match status" value="1"/>
</dbReference>
<dbReference type="PANTHER" id="PTHR30591:SF1">
    <property type="entry name" value="RECBCD ENZYME SUBUNIT RECC"/>
    <property type="match status" value="1"/>
</dbReference>
<evidence type="ECO:0000259" key="12">
    <source>
        <dbReference type="Pfam" id="PF17946"/>
    </source>
</evidence>
<dbReference type="InterPro" id="IPR013986">
    <property type="entry name" value="DExx_box_DNA_helicase_dom_sf"/>
</dbReference>
<sequence length="1256" mass="141114">MQFRFRLALYNRKTAKPHFCIYGTMAGFIVIGKPAMPLAASPALQPGFMVIHGNRLEALRGLTVEWMRQHPLGPLENEMILVQSNGIGQWLKLALAEDPANGGAGIAAALDVTLPARFLWQAYRAVLTHHEGHASGDDQAVPATSPFDKSRLVWRLLRLLPELLSRDDFAPLARFLADDDDLRKHHQLAERLADLFDQYQVYRADWLEAWAAGEDVLIDARGQSHELDATQRWQPAVWRALCDDVATTQGQAGIDSSRARVHRRFLDAAESLDQTAPPSGLPRRILVFGISSLPRQALEALAAIARVSQVVLCVHNPCEHYWADIIEHRELLRAERRRQRRKEGMPERLDVLGEADGEASLHLHAQPLLAAWGKQGRDYLRLLDEHDDASAYQGLFEREALRIDLFESCLPEAGPGLLLQQLQDDIRALRPVAETRDTWPAVDPTHDDSIVFHVAHGPQREVEILHDQLLAAFSADPELRPRDIIVMVPDIDHYAPHIQAVFGQYAKDQVPHDDPRYIPYTLSDQASRHRLPLLIALEKLLRLPELRVSVSDLLDLMEVPALRARFGLSEENLPTLARWIEGAGIRWGLHARQRGSLDLPEGLEQNTWAFGLRRLLLGYTVGSAGGAWQGIEPFDDIGGLEAGLAGPLAQLLETLETQWRRLREPTDAEGWVIRLRELLEACFLAEEAHDSLMLSRLEQALQDFGESSREAGLERELPLTIVREHWLGQIDEHSLSQRFLAGAVNFATLMPMRAIPFKRVCLLGMNDGDYPRSHPPLDFDLMNGDYRPGDRSRREDDRYLFLEALLSARRQLYISWVGRSIVDNADKPPSVLVGQLRDHLAAGWRTAADGDEEGGDLLTALTTEHPLQPFSRAYFPAQAEQASRNVSARRLFTYAHEWHDVHGERAPAREESELGTFVQENPLTLVQLGNFLRDPTKAFFNTRLRVFLEREDVTSLDQEPFSLDGLTLWQLQDTLIQAQRRAIDAGEPRLEAMNATLERLEGQGVLAMGAFGGRMREQLAEPMEALFEAYQQALDRWPHAVEEPEPVRLALFDDVNTLPLEDWLDQLRLSDTGERCRLLLSSSSLIKNKKYRWAQLLRPWVAHLAGNLEAPMTTELLSRAGSVTFAPLDAETARRRLQALIVGWQAGMQAPLPLACDSAFAWLGKIDKQASGIEGSLNNQGPGSDAWHAARKVYEGDDFSAGEVDRNPYLAHRWPDFEALFYAAPGDGLDFATLTERLLAPLYVALKGDKQRGDGK</sequence>
<name>A0A1H7W6Q7_9GAMM</name>
<dbReference type="InterPro" id="IPR011335">
    <property type="entry name" value="Restrct_endonuc-II-like"/>
</dbReference>
<evidence type="ECO:0000256" key="4">
    <source>
        <dbReference type="ARBA" id="ARBA00022801"/>
    </source>
</evidence>
<keyword evidence="11" id="KW-1133">Transmembrane helix</keyword>
<evidence type="ECO:0000313" key="14">
    <source>
        <dbReference type="Proteomes" id="UP000198807"/>
    </source>
</evidence>
<comment type="similarity">
    <text evidence="10">Belongs to the RecC family.</text>
</comment>
<evidence type="ECO:0000256" key="2">
    <source>
        <dbReference type="ARBA" id="ARBA00022741"/>
    </source>
</evidence>
<keyword evidence="1 10" id="KW-0540">Nuclease</keyword>
<keyword evidence="3 10" id="KW-0227">DNA damage</keyword>
<dbReference type="InterPro" id="IPR041500">
    <property type="entry name" value="RecC_C"/>
</dbReference>
<dbReference type="InterPro" id="IPR027417">
    <property type="entry name" value="P-loop_NTPase"/>
</dbReference>
<keyword evidence="7 10" id="KW-0067">ATP-binding</keyword>
<keyword evidence="11" id="KW-0472">Membrane</keyword>
<reference evidence="14" key="1">
    <citation type="submission" date="2016-10" db="EMBL/GenBank/DDBJ databases">
        <authorList>
            <person name="Varghese N."/>
            <person name="Submissions S."/>
        </authorList>
    </citation>
    <scope>NUCLEOTIDE SEQUENCE [LARGE SCALE GENOMIC DNA]</scope>
    <source>
        <strain evidence="14">CGMCC 1.9150</strain>
    </source>
</reference>
<dbReference type="Gene3D" id="3.40.50.10930">
    <property type="match status" value="1"/>
</dbReference>
<dbReference type="Gene3D" id="3.40.50.300">
    <property type="entry name" value="P-loop containing nucleotide triphosphate hydrolases"/>
    <property type="match status" value="2"/>
</dbReference>
<dbReference type="SUPFAM" id="SSF52540">
    <property type="entry name" value="P-loop containing nucleoside triphosphate hydrolases"/>
    <property type="match status" value="2"/>
</dbReference>
<dbReference type="NCBIfam" id="TIGR01450">
    <property type="entry name" value="recC"/>
    <property type="match status" value="1"/>
</dbReference>
<keyword evidence="5 10" id="KW-0347">Helicase</keyword>
<keyword evidence="14" id="KW-1185">Reference proteome</keyword>
<dbReference type="GO" id="GO:0003677">
    <property type="term" value="F:DNA binding"/>
    <property type="evidence" value="ECO:0007669"/>
    <property type="project" value="UniProtKB-UniRule"/>
</dbReference>
<dbReference type="AlphaFoldDB" id="A0A1H7W6Q7"/>
<evidence type="ECO:0000256" key="6">
    <source>
        <dbReference type="ARBA" id="ARBA00022839"/>
    </source>
</evidence>
<evidence type="ECO:0000256" key="3">
    <source>
        <dbReference type="ARBA" id="ARBA00022763"/>
    </source>
</evidence>
<keyword evidence="11" id="KW-0812">Transmembrane</keyword>
<keyword evidence="9 10" id="KW-0234">DNA repair</keyword>
<dbReference type="GO" id="GO:0003678">
    <property type="term" value="F:DNA helicase activity"/>
    <property type="evidence" value="ECO:0007669"/>
    <property type="project" value="UniProtKB-UniRule"/>
</dbReference>
<dbReference type="GO" id="GO:0000724">
    <property type="term" value="P:double-strand break repair via homologous recombination"/>
    <property type="evidence" value="ECO:0007669"/>
    <property type="project" value="UniProtKB-UniRule"/>
</dbReference>
<dbReference type="EMBL" id="FOBC01000030">
    <property type="protein sequence ID" value="SEM17034.1"/>
    <property type="molecule type" value="Genomic_DNA"/>
</dbReference>
<evidence type="ECO:0000256" key="1">
    <source>
        <dbReference type="ARBA" id="ARBA00022722"/>
    </source>
</evidence>
<feature type="transmembrane region" description="Helical" evidence="11">
    <location>
        <begin position="20"/>
        <end position="40"/>
    </location>
</feature>
<dbReference type="PIRSF" id="PIRSF000980">
    <property type="entry name" value="RecC"/>
    <property type="match status" value="1"/>
</dbReference>
<dbReference type="Gene3D" id="1.10.10.160">
    <property type="match status" value="1"/>
</dbReference>
<keyword evidence="4 10" id="KW-0378">Hydrolase</keyword>
<organism evidence="13 14">
    <name type="scientific">Halomonas daqiaonensis</name>
    <dbReference type="NCBI Taxonomy" id="650850"/>
    <lineage>
        <taxon>Bacteria</taxon>
        <taxon>Pseudomonadati</taxon>
        <taxon>Pseudomonadota</taxon>
        <taxon>Gammaproteobacteria</taxon>
        <taxon>Oceanospirillales</taxon>
        <taxon>Halomonadaceae</taxon>
        <taxon>Halomonas</taxon>
    </lineage>
</organism>
<dbReference type="Pfam" id="PF17946">
    <property type="entry name" value="RecC_C"/>
    <property type="match status" value="1"/>
</dbReference>
<comment type="miscellaneous">
    <text evidence="10">In the RecBCD complex, RecB has a slow 3'-5' helicase, an exonuclease activity and loads RecA onto ssDNA, RecD has a fast 5'-3' helicase activity, while RecC stimulates the ATPase and processivity of the RecB helicase and contributes to recognition of the Chi site.</text>
</comment>
<dbReference type="GO" id="GO:0009338">
    <property type="term" value="C:exodeoxyribonuclease V complex"/>
    <property type="evidence" value="ECO:0007669"/>
    <property type="project" value="InterPro"/>
</dbReference>
<evidence type="ECO:0000256" key="7">
    <source>
        <dbReference type="ARBA" id="ARBA00022840"/>
    </source>
</evidence>
<evidence type="ECO:0000313" key="13">
    <source>
        <dbReference type="EMBL" id="SEM17034.1"/>
    </source>
</evidence>
<evidence type="ECO:0000256" key="8">
    <source>
        <dbReference type="ARBA" id="ARBA00023125"/>
    </source>
</evidence>
<dbReference type="STRING" id="650850.SAMN04488129_1304"/>
<keyword evidence="2 10" id="KW-0547">Nucleotide-binding</keyword>
<dbReference type="HAMAP" id="MF_01486">
    <property type="entry name" value="RecC"/>
    <property type="match status" value="1"/>
</dbReference>
<proteinExistence type="inferred from homology"/>
<evidence type="ECO:0000256" key="11">
    <source>
        <dbReference type="SAM" id="Phobius"/>
    </source>
</evidence>
<keyword evidence="8 10" id="KW-0238">DNA-binding</keyword>
<dbReference type="GO" id="GO:0005524">
    <property type="term" value="F:ATP binding"/>
    <property type="evidence" value="ECO:0007669"/>
    <property type="project" value="UniProtKB-UniRule"/>
</dbReference>
<dbReference type="Proteomes" id="UP000198807">
    <property type="component" value="Unassembled WGS sequence"/>
</dbReference>
<evidence type="ECO:0000256" key="10">
    <source>
        <dbReference type="HAMAP-Rule" id="MF_01486"/>
    </source>
</evidence>
<gene>
    <name evidence="10" type="primary">recC</name>
    <name evidence="13" type="ORF">SAMN04488129_1304</name>
</gene>
<dbReference type="PANTHER" id="PTHR30591">
    <property type="entry name" value="RECBCD ENZYME SUBUNIT RECC"/>
    <property type="match status" value="1"/>
</dbReference>
<dbReference type="SUPFAM" id="SSF52980">
    <property type="entry name" value="Restriction endonuclease-like"/>
    <property type="match status" value="1"/>
</dbReference>
<accession>A0A1H7W6Q7</accession>
<comment type="function">
    <text evidence="10">A helicase/nuclease that prepares dsDNA breaks (DSB) for recombinational DNA repair. Binds to DSBs and unwinds DNA via a highly rapid and processive ATP-dependent bidirectional helicase activity. Unwinds dsDNA until it encounters a Chi (crossover hotspot instigator) sequence from the 3' direction. Cuts ssDNA a few nucleotides 3' to the Chi site. The properties and activities of the enzyme are changed at Chi. The Chi-altered holoenzyme produces a long 3'-ssDNA overhang and facilitates RecA-binding to the ssDNA for homologous DNA recombination and repair. Holoenzyme degrades any linearized DNA that is unable to undergo homologous recombination. In the holoenzyme this subunit recognizes the wild-type Chi sequence, and when added to isolated RecB increases its ATP-dependent helicase processivity.</text>
</comment>
<dbReference type="InterPro" id="IPR006697">
    <property type="entry name" value="RecC"/>
</dbReference>
<evidence type="ECO:0000256" key="9">
    <source>
        <dbReference type="ARBA" id="ARBA00023204"/>
    </source>
</evidence>
<keyword evidence="6 10" id="KW-0269">Exonuclease</keyword>
<evidence type="ECO:0000256" key="5">
    <source>
        <dbReference type="ARBA" id="ARBA00022806"/>
    </source>
</evidence>